<evidence type="ECO:0000256" key="2">
    <source>
        <dbReference type="ARBA" id="ARBA00022558"/>
    </source>
</evidence>
<proteinExistence type="inferred from homology"/>
<keyword evidence="2" id="KW-1029">Fimbrium biogenesis</keyword>
<keyword evidence="4" id="KW-0805">Transcription regulation</keyword>
<dbReference type="GO" id="GO:0003677">
    <property type="term" value="F:DNA binding"/>
    <property type="evidence" value="ECO:0007669"/>
    <property type="project" value="InterPro"/>
</dbReference>
<dbReference type="PANTHER" id="PTHR30349">
    <property type="entry name" value="PHAGE INTEGRASE-RELATED"/>
    <property type="match status" value="1"/>
</dbReference>
<dbReference type="InterPro" id="IPR011010">
    <property type="entry name" value="DNA_brk_join_enz"/>
</dbReference>
<keyword evidence="3" id="KW-0229">DNA integration</keyword>
<dbReference type="EMBL" id="JABXPW010000009">
    <property type="protein sequence ID" value="MBA7721610.1"/>
    <property type="molecule type" value="Genomic_DNA"/>
</dbReference>
<dbReference type="PROSITE" id="PS51898">
    <property type="entry name" value="TYR_RECOMBINASE"/>
    <property type="match status" value="1"/>
</dbReference>
<comment type="caution">
    <text evidence="8">The sequence shown here is derived from an EMBL/GenBank/DDBJ whole genome shotgun (WGS) entry which is preliminary data.</text>
</comment>
<dbReference type="PANTHER" id="PTHR30349:SF62">
    <property type="entry name" value="TYPE 1 FIMBRIAE REGULATORY PROTEIN FIMB-RELATED"/>
    <property type="match status" value="1"/>
</dbReference>
<evidence type="ECO:0000259" key="7">
    <source>
        <dbReference type="PROSITE" id="PS51898"/>
    </source>
</evidence>
<name>A0A8H9XU24_ECOLX</name>
<evidence type="ECO:0000313" key="9">
    <source>
        <dbReference type="Proteomes" id="UP000622722"/>
    </source>
</evidence>
<accession>A0A8H9XU24</accession>
<protein>
    <submittedName>
        <fullName evidence="8">Tyrosine-type recombinase/integrase</fullName>
    </submittedName>
</protein>
<gene>
    <name evidence="8" type="ORF">HV209_24180</name>
</gene>
<feature type="domain" description="Tyr recombinase" evidence="7">
    <location>
        <begin position="2"/>
        <end position="183"/>
    </location>
</feature>
<dbReference type="GO" id="GO:0006310">
    <property type="term" value="P:DNA recombination"/>
    <property type="evidence" value="ECO:0007669"/>
    <property type="project" value="UniProtKB-KW"/>
</dbReference>
<evidence type="ECO:0000256" key="5">
    <source>
        <dbReference type="ARBA" id="ARBA00023163"/>
    </source>
</evidence>
<comment type="similarity">
    <text evidence="1">Belongs to the 'phage' integrase family.</text>
</comment>
<dbReference type="Proteomes" id="UP000622722">
    <property type="component" value="Unassembled WGS sequence"/>
</dbReference>
<geneLocation type="plasmid" evidence="8">
    <name>pRHBSTW-00474_9</name>
</geneLocation>
<evidence type="ECO:0000256" key="1">
    <source>
        <dbReference type="ARBA" id="ARBA00008857"/>
    </source>
</evidence>
<keyword evidence="5" id="KW-0804">Transcription</keyword>
<evidence type="ECO:0000256" key="6">
    <source>
        <dbReference type="ARBA" id="ARBA00023172"/>
    </source>
</evidence>
<evidence type="ECO:0000256" key="3">
    <source>
        <dbReference type="ARBA" id="ARBA00022908"/>
    </source>
</evidence>
<dbReference type="GO" id="GO:0015074">
    <property type="term" value="P:DNA integration"/>
    <property type="evidence" value="ECO:0007669"/>
    <property type="project" value="UniProtKB-KW"/>
</dbReference>
<sequence length="187" mass="22091">MMIRRYITTTEWRAVLNSVSGKHKERDRCIIYMMFTHGLRVSEATQLKLSYLDIESKSIYIHRLKNGYSVSHPIPVDEMKLLKQWLSRRKEYKGSEKSDYLFISDGGGRLTRQRIYDIIKKCGKKSGITHHIHPHKFRHGCGFALAEKGIDTRLIQDYLGHRNIQHTVHYTQSNPSRFKRIWNPHPE</sequence>
<dbReference type="Gene3D" id="1.10.443.10">
    <property type="entry name" value="Intergrase catalytic core"/>
    <property type="match status" value="1"/>
</dbReference>
<dbReference type="InterPro" id="IPR002104">
    <property type="entry name" value="Integrase_catalytic"/>
</dbReference>
<organism evidence="8 9">
    <name type="scientific">Escherichia coli</name>
    <dbReference type="NCBI Taxonomy" id="562"/>
    <lineage>
        <taxon>Bacteria</taxon>
        <taxon>Pseudomonadati</taxon>
        <taxon>Pseudomonadota</taxon>
        <taxon>Gammaproteobacteria</taxon>
        <taxon>Enterobacterales</taxon>
        <taxon>Enterobacteriaceae</taxon>
        <taxon>Escherichia</taxon>
    </lineage>
</organism>
<dbReference type="InterPro" id="IPR013762">
    <property type="entry name" value="Integrase-like_cat_sf"/>
</dbReference>
<evidence type="ECO:0000256" key="4">
    <source>
        <dbReference type="ARBA" id="ARBA00023015"/>
    </source>
</evidence>
<dbReference type="InterPro" id="IPR050090">
    <property type="entry name" value="Tyrosine_recombinase_XerCD"/>
</dbReference>
<keyword evidence="6" id="KW-0233">DNA recombination</keyword>
<dbReference type="Pfam" id="PF00589">
    <property type="entry name" value="Phage_integrase"/>
    <property type="match status" value="1"/>
</dbReference>
<evidence type="ECO:0000313" key="8">
    <source>
        <dbReference type="EMBL" id="MBA7721610.1"/>
    </source>
</evidence>
<reference evidence="8" key="1">
    <citation type="submission" date="2020-06" db="EMBL/GenBank/DDBJ databases">
        <title>REHAB project genomes.</title>
        <authorList>
            <person name="Shaw L.P."/>
        </authorList>
    </citation>
    <scope>NUCLEOTIDE SEQUENCE</scope>
    <source>
        <strain evidence="8">RHBSTW-00474</strain>
        <plasmid evidence="8">pRHBSTW-00474_9</plasmid>
    </source>
</reference>
<keyword evidence="8" id="KW-0614">Plasmid</keyword>
<dbReference type="AlphaFoldDB" id="A0A8H9XU24"/>
<dbReference type="SUPFAM" id="SSF56349">
    <property type="entry name" value="DNA breaking-rejoining enzymes"/>
    <property type="match status" value="1"/>
</dbReference>